<dbReference type="GO" id="GO:0016491">
    <property type="term" value="F:oxidoreductase activity"/>
    <property type="evidence" value="ECO:0007669"/>
    <property type="project" value="UniProtKB-KW"/>
</dbReference>
<dbReference type="InterPro" id="IPR001509">
    <property type="entry name" value="Epimerase_deHydtase"/>
</dbReference>
<evidence type="ECO:0000256" key="3">
    <source>
        <dbReference type="ARBA" id="ARBA00023027"/>
    </source>
</evidence>
<keyword evidence="2" id="KW-0560">Oxidoreductase</keyword>
<dbReference type="PANTHER" id="PTHR43103">
    <property type="entry name" value="NUCLEOSIDE-DIPHOSPHATE-SUGAR EPIMERASE"/>
    <property type="match status" value="1"/>
</dbReference>
<protein>
    <submittedName>
        <fullName evidence="5">NAD(P)-dependent oxidoreductase</fullName>
    </submittedName>
</protein>
<evidence type="ECO:0000256" key="1">
    <source>
        <dbReference type="ARBA" id="ARBA00007637"/>
    </source>
</evidence>
<keyword evidence="3" id="KW-0520">NAD</keyword>
<dbReference type="AlphaFoldDB" id="A0A419DB01"/>
<comment type="similarity">
    <text evidence="1">Belongs to the NAD(P)-dependent epimerase/dehydratase family.</text>
</comment>
<dbReference type="PANTHER" id="PTHR43103:SF5">
    <property type="entry name" value="4-EPIMERASE, PUTATIVE (AFU_ORTHOLOGUE AFUA_7G00360)-RELATED"/>
    <property type="match status" value="1"/>
</dbReference>
<evidence type="ECO:0000313" key="6">
    <source>
        <dbReference type="Proteomes" id="UP000285655"/>
    </source>
</evidence>
<dbReference type="Gene3D" id="3.40.50.720">
    <property type="entry name" value="NAD(P)-binding Rossmann-like Domain"/>
    <property type="match status" value="1"/>
</dbReference>
<gene>
    <name evidence="5" type="ORF">C4544_05430</name>
</gene>
<evidence type="ECO:0000259" key="4">
    <source>
        <dbReference type="Pfam" id="PF01370"/>
    </source>
</evidence>
<organism evidence="5 6">
    <name type="scientific">candidate division WS5 bacterium</name>
    <dbReference type="NCBI Taxonomy" id="2093353"/>
    <lineage>
        <taxon>Bacteria</taxon>
        <taxon>candidate division WS5</taxon>
    </lineage>
</organism>
<reference evidence="5 6" key="1">
    <citation type="journal article" date="2017" name="ISME J.">
        <title>Energy and carbon metabolisms in a deep terrestrial subsurface fluid microbial community.</title>
        <authorList>
            <person name="Momper L."/>
            <person name="Jungbluth S.P."/>
            <person name="Lee M.D."/>
            <person name="Amend J.P."/>
        </authorList>
    </citation>
    <scope>NUCLEOTIDE SEQUENCE [LARGE SCALE GENOMIC DNA]</scope>
    <source>
        <strain evidence="5">SURF_29</strain>
    </source>
</reference>
<comment type="caution">
    <text evidence="5">The sequence shown here is derived from an EMBL/GenBank/DDBJ whole genome shotgun (WGS) entry which is preliminary data.</text>
</comment>
<evidence type="ECO:0000313" key="5">
    <source>
        <dbReference type="EMBL" id="RJO60275.1"/>
    </source>
</evidence>
<proteinExistence type="inferred from homology"/>
<dbReference type="InterPro" id="IPR036291">
    <property type="entry name" value="NAD(P)-bd_dom_sf"/>
</dbReference>
<accession>A0A419DB01</accession>
<dbReference type="EMBL" id="QZJW01000049">
    <property type="protein sequence ID" value="RJO60275.1"/>
    <property type="molecule type" value="Genomic_DNA"/>
</dbReference>
<dbReference type="SUPFAM" id="SSF51735">
    <property type="entry name" value="NAD(P)-binding Rossmann-fold domains"/>
    <property type="match status" value="1"/>
</dbReference>
<name>A0A419DB01_9BACT</name>
<sequence>MYSRKRIVVTGSQGNIGSIIFQNLSDKYNLVGLDKLDGTQNIKIDLTTDLDRLEEGLSNCDVVIHLAWDNGEDFPNEVSIPENKIMAENLYKAVASVGTKRLIIASSVHANNYRNLSKVYIKVSSKDIPDTPYGASKLYIENLGKFYASRYGTEVICIRFGGIINNDEVRIEEDPLYANVLLYKADAIDLLIRCINKKNIPNGFTNFYAVSNNKNRLHSIKNNVGWKPKLP</sequence>
<dbReference type="Pfam" id="PF01370">
    <property type="entry name" value="Epimerase"/>
    <property type="match status" value="1"/>
</dbReference>
<feature type="domain" description="NAD-dependent epimerase/dehydratase" evidence="4">
    <location>
        <begin position="7"/>
        <end position="160"/>
    </location>
</feature>
<evidence type="ECO:0000256" key="2">
    <source>
        <dbReference type="ARBA" id="ARBA00023002"/>
    </source>
</evidence>
<dbReference type="Proteomes" id="UP000285655">
    <property type="component" value="Unassembled WGS sequence"/>
</dbReference>